<accession>A0A0D2A6B9</accession>
<dbReference type="Proteomes" id="UP000053342">
    <property type="component" value="Unassembled WGS sequence"/>
</dbReference>
<dbReference type="Gene3D" id="3.40.50.300">
    <property type="entry name" value="P-loop containing nucleotide triphosphate hydrolases"/>
    <property type="match status" value="1"/>
</dbReference>
<feature type="compositionally biased region" description="Basic and acidic residues" evidence="1">
    <location>
        <begin position="10"/>
        <end position="21"/>
    </location>
</feature>
<proteinExistence type="predicted"/>
<reference evidence="2 3" key="1">
    <citation type="submission" date="2015-01" db="EMBL/GenBank/DDBJ databases">
        <title>The Genome Sequence of Exophiala oligosperma CBS72588.</title>
        <authorList>
            <consortium name="The Broad Institute Genomics Platform"/>
            <person name="Cuomo C."/>
            <person name="de Hoog S."/>
            <person name="Gorbushina A."/>
            <person name="Stielow B."/>
            <person name="Teixiera M."/>
            <person name="Abouelleil A."/>
            <person name="Chapman S.B."/>
            <person name="Priest M."/>
            <person name="Young S.K."/>
            <person name="Wortman J."/>
            <person name="Nusbaum C."/>
            <person name="Birren B."/>
        </authorList>
    </citation>
    <scope>NUCLEOTIDE SEQUENCE [LARGE SCALE GENOMIC DNA]</scope>
    <source>
        <strain evidence="2 3">CBS 72588</strain>
    </source>
</reference>
<feature type="region of interest" description="Disordered" evidence="1">
    <location>
        <begin position="56"/>
        <end position="79"/>
    </location>
</feature>
<name>A0A0D2A6B9_9EURO</name>
<dbReference type="STRING" id="215243.A0A0D2A6B9"/>
<sequence length="79" mass="8523">MQESSASSARTEEQHTAEKGPNDQADGLMRNKSAFTWKNLCYTVNTPTGERQLLDNEHGWIKPGKSGALMGSSGAGKAR</sequence>
<dbReference type="AlphaFoldDB" id="A0A0D2A6B9"/>
<protein>
    <recommendedName>
        <fullName evidence="4">ABC transporter domain-containing protein</fullName>
    </recommendedName>
</protein>
<dbReference type="InterPro" id="IPR027417">
    <property type="entry name" value="P-loop_NTPase"/>
</dbReference>
<feature type="region of interest" description="Disordered" evidence="1">
    <location>
        <begin position="1"/>
        <end position="28"/>
    </location>
</feature>
<evidence type="ECO:0000256" key="1">
    <source>
        <dbReference type="SAM" id="MobiDB-lite"/>
    </source>
</evidence>
<dbReference type="HOGENOM" id="CLU_2606043_0_0_1"/>
<evidence type="ECO:0008006" key="4">
    <source>
        <dbReference type="Google" id="ProtNLM"/>
    </source>
</evidence>
<dbReference type="VEuPathDB" id="FungiDB:PV06_11773"/>
<evidence type="ECO:0000313" key="3">
    <source>
        <dbReference type="Proteomes" id="UP000053342"/>
    </source>
</evidence>
<dbReference type="RefSeq" id="XP_016256117.1">
    <property type="nucleotide sequence ID" value="XM_016413501.1"/>
</dbReference>
<keyword evidence="3" id="KW-1185">Reference proteome</keyword>
<gene>
    <name evidence="2" type="ORF">PV06_11773</name>
</gene>
<dbReference type="GeneID" id="27363847"/>
<organism evidence="2 3">
    <name type="scientific">Exophiala oligosperma</name>
    <dbReference type="NCBI Taxonomy" id="215243"/>
    <lineage>
        <taxon>Eukaryota</taxon>
        <taxon>Fungi</taxon>
        <taxon>Dikarya</taxon>
        <taxon>Ascomycota</taxon>
        <taxon>Pezizomycotina</taxon>
        <taxon>Eurotiomycetes</taxon>
        <taxon>Chaetothyriomycetidae</taxon>
        <taxon>Chaetothyriales</taxon>
        <taxon>Herpotrichiellaceae</taxon>
        <taxon>Exophiala</taxon>
    </lineage>
</organism>
<dbReference type="OrthoDB" id="5412775at2759"/>
<evidence type="ECO:0000313" key="2">
    <source>
        <dbReference type="EMBL" id="KIW35901.1"/>
    </source>
</evidence>
<dbReference type="EMBL" id="KN847392">
    <property type="protein sequence ID" value="KIW35901.1"/>
    <property type="molecule type" value="Genomic_DNA"/>
</dbReference>